<feature type="compositionally biased region" description="Basic and acidic residues" evidence="1">
    <location>
        <begin position="22"/>
        <end position="33"/>
    </location>
</feature>
<dbReference type="InterPro" id="IPR024737">
    <property type="entry name" value="Get5_N"/>
</dbReference>
<protein>
    <recommendedName>
        <fullName evidence="6">Ubiquitin supergroup</fullName>
    </recommendedName>
</protein>
<feature type="region of interest" description="Disordered" evidence="1">
    <location>
        <begin position="17"/>
        <end position="67"/>
    </location>
</feature>
<evidence type="ECO:0000259" key="2">
    <source>
        <dbReference type="Pfam" id="PF12754"/>
    </source>
</evidence>
<dbReference type="Gene3D" id="3.10.20.90">
    <property type="entry name" value="Phosphatidylinositol 3-kinase Catalytic Subunit, Chain A, domain 1"/>
    <property type="match status" value="1"/>
</dbReference>
<dbReference type="OrthoDB" id="5366541at2759"/>
<evidence type="ECO:0000313" key="4">
    <source>
        <dbReference type="EMBL" id="KAA6410024.1"/>
    </source>
</evidence>
<dbReference type="Proteomes" id="UP000324767">
    <property type="component" value="Unassembled WGS sequence"/>
</dbReference>
<feature type="domain" description="Get5 N-terminal" evidence="2">
    <location>
        <begin position="6"/>
        <end position="148"/>
    </location>
</feature>
<evidence type="ECO:0008006" key="6">
    <source>
        <dbReference type="Google" id="ProtNLM"/>
    </source>
</evidence>
<feature type="domain" description="Get5 C-terminal" evidence="3">
    <location>
        <begin position="172"/>
        <end position="220"/>
    </location>
</feature>
<dbReference type="InterPro" id="IPR029071">
    <property type="entry name" value="Ubiquitin-like_domsf"/>
</dbReference>
<dbReference type="Gene3D" id="1.10.286.70">
    <property type="entry name" value="Get5 dimerization domain"/>
    <property type="match status" value="1"/>
</dbReference>
<dbReference type="Pfam" id="PF12754">
    <property type="entry name" value="Get5_N"/>
    <property type="match status" value="1"/>
</dbReference>
<sequence length="225" mass="24306">MTELTFAKSFLSTLDSRPIKLPSDHISDPKTFEPKGPYTLPRMPNPMAKRPRRSSTPSTPTNPGAAPALSISLKSLRNPPIDLRLSEQSPGTSIHDVKVAVAETLGEKGTEKIRILYKKKPCADSKTIGEVVGEEATGEVELAVMVIGWTAPQAPDLTEAAAIGADTVMSEAPVAQGRSGEAVVETEEFWGDLQGWLLQRVRDETATAEALACFKRGWNTRTAPR</sequence>
<dbReference type="Pfam" id="PF17183">
    <property type="entry name" value="Get5_C"/>
    <property type="match status" value="1"/>
</dbReference>
<proteinExistence type="predicted"/>
<dbReference type="AlphaFoldDB" id="A0A5M8PNH1"/>
<dbReference type="SUPFAM" id="SSF54236">
    <property type="entry name" value="Ubiquitin-like"/>
    <property type="match status" value="1"/>
</dbReference>
<evidence type="ECO:0000256" key="1">
    <source>
        <dbReference type="SAM" id="MobiDB-lite"/>
    </source>
</evidence>
<dbReference type="EMBL" id="VXIT01000010">
    <property type="protein sequence ID" value="KAA6410024.1"/>
    <property type="molecule type" value="Genomic_DNA"/>
</dbReference>
<name>A0A5M8PNH1_9LECA</name>
<accession>A0A5M8PNH1</accession>
<gene>
    <name evidence="4" type="ORF">FRX48_06638</name>
</gene>
<organism evidence="4 5">
    <name type="scientific">Lasallia pustulata</name>
    <dbReference type="NCBI Taxonomy" id="136370"/>
    <lineage>
        <taxon>Eukaryota</taxon>
        <taxon>Fungi</taxon>
        <taxon>Dikarya</taxon>
        <taxon>Ascomycota</taxon>
        <taxon>Pezizomycotina</taxon>
        <taxon>Lecanoromycetes</taxon>
        <taxon>OSLEUM clade</taxon>
        <taxon>Umbilicariomycetidae</taxon>
        <taxon>Umbilicariales</taxon>
        <taxon>Umbilicariaceae</taxon>
        <taxon>Lasallia</taxon>
    </lineage>
</organism>
<dbReference type="InterPro" id="IPR049256">
    <property type="entry name" value="Get5_C"/>
</dbReference>
<reference evidence="4 5" key="1">
    <citation type="submission" date="2019-09" db="EMBL/GenBank/DDBJ databases">
        <title>The hologenome of the rock-dwelling lichen Lasallia pustulata.</title>
        <authorList>
            <person name="Greshake Tzovaras B."/>
            <person name="Segers F."/>
            <person name="Bicker A."/>
            <person name="Dal Grande F."/>
            <person name="Otte J."/>
            <person name="Hankeln T."/>
            <person name="Schmitt I."/>
            <person name="Ebersberger I."/>
        </authorList>
    </citation>
    <scope>NUCLEOTIDE SEQUENCE [LARGE SCALE GENOMIC DNA]</scope>
    <source>
        <strain evidence="4">A1-1</strain>
    </source>
</reference>
<comment type="caution">
    <text evidence="4">The sequence shown here is derived from an EMBL/GenBank/DDBJ whole genome shotgun (WGS) entry which is preliminary data.</text>
</comment>
<evidence type="ECO:0000313" key="5">
    <source>
        <dbReference type="Proteomes" id="UP000324767"/>
    </source>
</evidence>
<evidence type="ECO:0000259" key="3">
    <source>
        <dbReference type="Pfam" id="PF17183"/>
    </source>
</evidence>